<dbReference type="eggNOG" id="KOG0929">
    <property type="taxonomic scope" value="Eukaryota"/>
</dbReference>
<dbReference type="PANTHER" id="PTHR10663:SF373">
    <property type="entry name" value="PH AND SEC7 DOMAIN-CONTAINING PROTEIN C11E3.11C"/>
    <property type="match status" value="1"/>
</dbReference>
<dbReference type="OrthoDB" id="2157641at2759"/>
<feature type="region of interest" description="Disordered" evidence="1">
    <location>
        <begin position="269"/>
        <end position="289"/>
    </location>
</feature>
<dbReference type="GO" id="GO:0032012">
    <property type="term" value="P:regulation of ARF protein signal transduction"/>
    <property type="evidence" value="ECO:0007669"/>
    <property type="project" value="InterPro"/>
</dbReference>
<dbReference type="GO" id="GO:0005085">
    <property type="term" value="F:guanyl-nucleotide exchange factor activity"/>
    <property type="evidence" value="ECO:0007669"/>
    <property type="project" value="InterPro"/>
</dbReference>
<dbReference type="SUPFAM" id="SSF48425">
    <property type="entry name" value="Sec7 domain"/>
    <property type="match status" value="1"/>
</dbReference>
<evidence type="ECO:0000256" key="1">
    <source>
        <dbReference type="SAM" id="MobiDB-lite"/>
    </source>
</evidence>
<dbReference type="Gene3D" id="1.10.1000.11">
    <property type="entry name" value="Arf Nucleotide-binding Site Opener,domain 2"/>
    <property type="match status" value="1"/>
</dbReference>
<dbReference type="PANTHER" id="PTHR10663">
    <property type="entry name" value="GUANYL-NUCLEOTIDE EXCHANGE FACTOR"/>
    <property type="match status" value="1"/>
</dbReference>
<keyword evidence="4" id="KW-1185">Reference proteome</keyword>
<dbReference type="Pfam" id="PF01369">
    <property type="entry name" value="Sec7"/>
    <property type="match status" value="1"/>
</dbReference>
<evidence type="ECO:0000313" key="4">
    <source>
        <dbReference type="Proteomes" id="UP000016924"/>
    </source>
</evidence>
<feature type="compositionally biased region" description="Basic and acidic residues" evidence="1">
    <location>
        <begin position="711"/>
        <end position="720"/>
    </location>
</feature>
<feature type="compositionally biased region" description="Basic and acidic residues" evidence="1">
    <location>
        <begin position="1023"/>
        <end position="1033"/>
    </location>
</feature>
<feature type="compositionally biased region" description="Polar residues" evidence="1">
    <location>
        <begin position="428"/>
        <end position="442"/>
    </location>
</feature>
<feature type="compositionally biased region" description="Basic and acidic residues" evidence="1">
    <location>
        <begin position="606"/>
        <end position="623"/>
    </location>
</feature>
<feature type="compositionally biased region" description="Polar residues" evidence="1">
    <location>
        <begin position="346"/>
        <end position="360"/>
    </location>
</feature>
<sequence>MDGSPQRPATQRSASAPMAAHRTSRGAMRDASPPRTPGIGPSRAQKGKTSLRTLDTQRAPAAQETFLDDSTPVAGPRWEGRDRYRARDSHDLSFSNNTRYSIVDNMLMSLGSLPNGSASYSDQFAHYKKFEDYDFSNSSPTFAPQHADRFPGYTSSPLHTEYDQPMGNTSSRYSRQRSPRGRRSNSSSEFRAGRSRLDSGSSNGYNTVNGATENSRRGTIADHSALGHARGGAKRGSKSSGSSSVDFAYSQVIGPSRLGNRSASFDQSYVERAPRSPPQRMLSHSVLDRGRPKVDAYRELDDFYNAAPQPTVPTGARRPQEPPTSPPAFSSQPIYGPLEAPAPLPRTSSKPVTSNGSRNPPSRAPEPLNIQTADTVNTTYSRTLPIPTFTDPPAPSPTVATRKPSAPNPPSTSTPKERPGFFKRMFGSSKSQPSGYSESAQHTPHIKSLDTSLSDNTITSRSHVNQTQSSQQKALSKAASKEATSVSQEQPQAEPVRLKKKQSFFRRRKLSVASQIPPPVLPLPLQLAKPAQTMPILPSPSRSSLFKVMNPYLSESKSPVSPAEAYFDSREHQPNTEDEENEQQPHGFSPGYAPHKDAAVRAVKPGSRDTDRSVPSIRDDAVKTSHSPVSDSPKLKLKMKTSRTSRLQPQDQTFLADSSGNEDREGELQSQGVSSPSSGCPEEASKSQLSPASPTFQSQQQPQSLNFTPHRKTDVGEKRTGLQSPEPLEFNNSLPAELEEDEWVITTPTRKEPSTTATSGKYTRVWLAPTSSEEKLREFSYLSIPSESATTSDKPSPASENPSPSITNDAFQSVTSLPAVHIHGDGDPDHAGDDEVTMAAANRDEPTDEDRTTALKIYHGEEDFVSKARAAAWLGETTARSARTRKAYMELYDWAGLNLLYCMRDLCGKLVLKAETQQVDRVLDAFSSRWCECNPNHGFKATDVVHTICYSILLLNTDLHLADIEQKMTRSQFVKNTLPTIRRIAIDAAPEATDETVRAQGTNPRGAMPWTEPTSPGLESPTIEERPSLDVKRSRNRLSMRPLRTDSDGASPGPDGTPADSCNVLIKAPFEGSLRSWEFQIEIVLKEFYNSIRQQRLPLHGARPELLPEPSSSNLSVLAGSMLRRTPSVLSKAPSENPSYRGRAGDFRSATSRFNSKGRSKAKAYPASTIGSSRTSLEEASVWSPAGSSTWSKFSLGKTQPSMSMESLGSFSHKGDYQPSSIGFANALSQAIIREEGTTAPGSLSEEPLRAAPLLEDETLELAGSPWAKEAILKHKIHGDKKLKDRGWHDCFAVIEKGHMRLFTFSTSTKSARLKAKARNAPGGIVGGGNWTDSAEELAAFCLRQTLASTLPPPGYSKARPHVWALSLPTGAVHLFEVGTEDIVREFVDTANYWAARLSKEPLVGGVSNIEYGWSDAIVGPVVQRRQDSAPEGRAPASSEAMSVRSAESLEQATGLASARSRLPGDRATLSDWKQPANSMMPSNLMEVDQLKALRAYVKNVEEELERHNELRGPMTVAFSPRHPNAAKAMANWEEKSSYLLREIIKFSTYIDALTGAQALKEKIHAEREAAEMAKTAKEKEKEVLEANEIGPRERDDEEKGMLDVPVREADGALDA</sequence>
<name>R7YTI4_CONA1</name>
<dbReference type="Pfam" id="PF15410">
    <property type="entry name" value="PH_9"/>
    <property type="match status" value="1"/>
</dbReference>
<feature type="region of interest" description="Disordered" evidence="1">
    <location>
        <begin position="1425"/>
        <end position="1458"/>
    </location>
</feature>
<feature type="region of interest" description="Disordered" evidence="1">
    <location>
        <begin position="554"/>
        <end position="809"/>
    </location>
</feature>
<feature type="compositionally biased region" description="Low complexity" evidence="1">
    <location>
        <begin position="690"/>
        <end position="704"/>
    </location>
</feature>
<dbReference type="SMART" id="SM00222">
    <property type="entry name" value="Sec7"/>
    <property type="match status" value="1"/>
</dbReference>
<dbReference type="PROSITE" id="PS50190">
    <property type="entry name" value="SEC7"/>
    <property type="match status" value="1"/>
</dbReference>
<evidence type="ECO:0000259" key="2">
    <source>
        <dbReference type="PROSITE" id="PS50190"/>
    </source>
</evidence>
<dbReference type="HOGENOM" id="CLU_001772_0_0_1"/>
<organism evidence="3 4">
    <name type="scientific">Coniosporium apollinis (strain CBS 100218)</name>
    <name type="common">Rock-inhabiting black yeast</name>
    <dbReference type="NCBI Taxonomy" id="1168221"/>
    <lineage>
        <taxon>Eukaryota</taxon>
        <taxon>Fungi</taxon>
        <taxon>Dikarya</taxon>
        <taxon>Ascomycota</taxon>
        <taxon>Pezizomycotina</taxon>
        <taxon>Dothideomycetes</taxon>
        <taxon>Dothideomycetes incertae sedis</taxon>
        <taxon>Coniosporium</taxon>
    </lineage>
</organism>
<dbReference type="GeneID" id="19901748"/>
<feature type="compositionally biased region" description="Polar residues" evidence="1">
    <location>
        <begin position="644"/>
        <end position="659"/>
    </location>
</feature>
<feature type="compositionally biased region" description="Polar residues" evidence="1">
    <location>
        <begin position="198"/>
        <end position="213"/>
    </location>
</feature>
<dbReference type="Gene3D" id="2.30.29.30">
    <property type="entry name" value="Pleckstrin-homology domain (PH domain)/Phosphotyrosine-binding domain (PTB)"/>
    <property type="match status" value="1"/>
</dbReference>
<feature type="compositionally biased region" description="Basic residues" evidence="1">
    <location>
        <begin position="174"/>
        <end position="183"/>
    </location>
</feature>
<gene>
    <name evidence="3" type="ORF">W97_04437</name>
</gene>
<reference evidence="4" key="1">
    <citation type="submission" date="2012-06" db="EMBL/GenBank/DDBJ databases">
        <title>The genome sequence of Coniosporium apollinis CBS 100218.</title>
        <authorList>
            <consortium name="The Broad Institute Genome Sequencing Platform"/>
            <person name="Cuomo C."/>
            <person name="Gorbushina A."/>
            <person name="Noack S."/>
            <person name="Walker B."/>
            <person name="Young S.K."/>
            <person name="Zeng Q."/>
            <person name="Gargeya S."/>
            <person name="Fitzgerald M."/>
            <person name="Haas B."/>
            <person name="Abouelleil A."/>
            <person name="Alvarado L."/>
            <person name="Arachchi H.M."/>
            <person name="Berlin A.M."/>
            <person name="Chapman S.B."/>
            <person name="Goldberg J."/>
            <person name="Griggs A."/>
            <person name="Gujja S."/>
            <person name="Hansen M."/>
            <person name="Howarth C."/>
            <person name="Imamovic A."/>
            <person name="Larimer J."/>
            <person name="McCowan C."/>
            <person name="Montmayeur A."/>
            <person name="Murphy C."/>
            <person name="Neiman D."/>
            <person name="Pearson M."/>
            <person name="Priest M."/>
            <person name="Roberts A."/>
            <person name="Saif S."/>
            <person name="Shea T."/>
            <person name="Sisk P."/>
            <person name="Sykes S."/>
            <person name="Wortman J."/>
            <person name="Nusbaum C."/>
            <person name="Birren B."/>
        </authorList>
    </citation>
    <scope>NUCLEOTIDE SEQUENCE [LARGE SCALE GENOMIC DNA]</scope>
    <source>
        <strain evidence="4">CBS 100218</strain>
    </source>
</reference>
<dbReference type="InterPro" id="IPR041681">
    <property type="entry name" value="PH_9"/>
</dbReference>
<dbReference type="STRING" id="1168221.R7YTI4"/>
<proteinExistence type="predicted"/>
<feature type="compositionally biased region" description="Polar residues" evidence="1">
    <location>
        <begin position="783"/>
        <end position="809"/>
    </location>
</feature>
<dbReference type="EMBL" id="JH767572">
    <property type="protein sequence ID" value="EON65200.1"/>
    <property type="molecule type" value="Genomic_DNA"/>
</dbReference>
<dbReference type="InterPro" id="IPR023394">
    <property type="entry name" value="Sec7_C_sf"/>
</dbReference>
<dbReference type="RefSeq" id="XP_007780517.1">
    <property type="nucleotide sequence ID" value="XM_007782327.1"/>
</dbReference>
<feature type="compositionally biased region" description="Basic and acidic residues" evidence="1">
    <location>
        <begin position="78"/>
        <end position="90"/>
    </location>
</feature>
<feature type="compositionally biased region" description="Polar residues" evidence="1">
    <location>
        <begin position="668"/>
        <end position="678"/>
    </location>
</feature>
<feature type="compositionally biased region" description="Low complexity" evidence="1">
    <location>
        <begin position="466"/>
        <end position="485"/>
    </location>
</feature>
<feature type="region of interest" description="Disordered" evidence="1">
    <location>
        <begin position="303"/>
        <end position="370"/>
    </location>
</feature>
<protein>
    <recommendedName>
        <fullName evidence="2">SEC7 domain-containing protein</fullName>
    </recommendedName>
</protein>
<dbReference type="InterPro" id="IPR000904">
    <property type="entry name" value="Sec7_dom"/>
</dbReference>
<feature type="region of interest" description="Disordered" evidence="1">
    <location>
        <begin position="1"/>
        <end position="90"/>
    </location>
</feature>
<feature type="region of interest" description="Disordered" evidence="1">
    <location>
        <begin position="992"/>
        <end position="1060"/>
    </location>
</feature>
<feature type="region of interest" description="Disordered" evidence="1">
    <location>
        <begin position="1128"/>
        <end position="1170"/>
    </location>
</feature>
<dbReference type="Proteomes" id="UP000016924">
    <property type="component" value="Unassembled WGS sequence"/>
</dbReference>
<feature type="domain" description="SEC7" evidence="2">
    <location>
        <begin position="844"/>
        <end position="984"/>
    </location>
</feature>
<feature type="region of interest" description="Disordered" evidence="1">
    <location>
        <begin position="382"/>
        <end position="445"/>
    </location>
</feature>
<evidence type="ECO:0000313" key="3">
    <source>
        <dbReference type="EMBL" id="EON65200.1"/>
    </source>
</evidence>
<dbReference type="InterPro" id="IPR011993">
    <property type="entry name" value="PH-like_dom_sf"/>
</dbReference>
<feature type="region of interest" description="Disordered" evidence="1">
    <location>
        <begin position="459"/>
        <end position="501"/>
    </location>
</feature>
<feature type="compositionally biased region" description="Polar residues" evidence="1">
    <location>
        <begin position="47"/>
        <end position="56"/>
    </location>
</feature>
<feature type="region of interest" description="Disordered" evidence="1">
    <location>
        <begin position="1571"/>
        <end position="1616"/>
    </location>
</feature>
<dbReference type="InterPro" id="IPR035999">
    <property type="entry name" value="Sec7_dom_sf"/>
</dbReference>
<feature type="region of interest" description="Disordered" evidence="1">
    <location>
        <begin position="142"/>
        <end position="245"/>
    </location>
</feature>
<accession>R7YTI4</accession>
<dbReference type="OMA" id="FYTSIQK"/>